<dbReference type="Proteomes" id="UP001501578">
    <property type="component" value="Unassembled WGS sequence"/>
</dbReference>
<dbReference type="Gene3D" id="2.60.40.1180">
    <property type="entry name" value="Golgi alpha-mannosidase II"/>
    <property type="match status" value="1"/>
</dbReference>
<dbReference type="Gene3D" id="3.20.20.80">
    <property type="entry name" value="Glycosidases"/>
    <property type="match status" value="1"/>
</dbReference>
<gene>
    <name evidence="9" type="ORF">GCM10009560_34490</name>
</gene>
<comment type="similarity">
    <text evidence="2">Belongs to the glycosyl hydrolase 29 family.</text>
</comment>
<evidence type="ECO:0000256" key="1">
    <source>
        <dbReference type="ARBA" id="ARBA00004071"/>
    </source>
</evidence>
<feature type="region of interest" description="Disordered" evidence="7">
    <location>
        <begin position="260"/>
        <end position="280"/>
    </location>
</feature>
<feature type="domain" description="Glycoside hydrolase family 29 N-terminal" evidence="8">
    <location>
        <begin position="5"/>
        <end position="354"/>
    </location>
</feature>
<dbReference type="Pfam" id="PF01120">
    <property type="entry name" value="Alpha_L_fucos"/>
    <property type="match status" value="1"/>
</dbReference>
<evidence type="ECO:0000256" key="2">
    <source>
        <dbReference type="ARBA" id="ARBA00007951"/>
    </source>
</evidence>
<evidence type="ECO:0000256" key="5">
    <source>
        <dbReference type="ARBA" id="ARBA00022801"/>
    </source>
</evidence>
<dbReference type="InterPro" id="IPR057739">
    <property type="entry name" value="Glyco_hydro_29_N"/>
</dbReference>
<dbReference type="SUPFAM" id="SSF51445">
    <property type="entry name" value="(Trans)glycosidases"/>
    <property type="match status" value="1"/>
</dbReference>
<dbReference type="EMBL" id="BAAAHQ010000015">
    <property type="protein sequence ID" value="GAA0930174.1"/>
    <property type="molecule type" value="Genomic_DNA"/>
</dbReference>
<dbReference type="InterPro" id="IPR000933">
    <property type="entry name" value="Glyco_hydro_29"/>
</dbReference>
<name>A0ABN1PLY4_9ACTN</name>
<dbReference type="EC" id="3.2.1.51" evidence="3"/>
<evidence type="ECO:0000256" key="6">
    <source>
        <dbReference type="ARBA" id="ARBA00023295"/>
    </source>
</evidence>
<accession>A0ABN1PLY4</accession>
<keyword evidence="10" id="KW-1185">Reference proteome</keyword>
<dbReference type="PIRSF" id="PIRSF001092">
    <property type="entry name" value="Alpha-L-fucosidase"/>
    <property type="match status" value="1"/>
</dbReference>
<dbReference type="InterPro" id="IPR016286">
    <property type="entry name" value="FUC_metazoa-typ"/>
</dbReference>
<evidence type="ECO:0000256" key="7">
    <source>
        <dbReference type="SAM" id="MobiDB-lite"/>
    </source>
</evidence>
<keyword evidence="6" id="KW-0326">Glycosidase</keyword>
<protein>
    <recommendedName>
        <fullName evidence="3">alpha-L-fucosidase</fullName>
        <ecNumber evidence="3">3.2.1.51</ecNumber>
    </recommendedName>
</protein>
<evidence type="ECO:0000313" key="9">
    <source>
        <dbReference type="EMBL" id="GAA0930174.1"/>
    </source>
</evidence>
<keyword evidence="4" id="KW-0732">Signal</keyword>
<dbReference type="InterPro" id="IPR017853">
    <property type="entry name" value="GH"/>
</dbReference>
<reference evidence="9 10" key="1">
    <citation type="journal article" date="2019" name="Int. J. Syst. Evol. Microbiol.">
        <title>The Global Catalogue of Microorganisms (GCM) 10K type strain sequencing project: providing services to taxonomists for standard genome sequencing and annotation.</title>
        <authorList>
            <consortium name="The Broad Institute Genomics Platform"/>
            <consortium name="The Broad Institute Genome Sequencing Center for Infectious Disease"/>
            <person name="Wu L."/>
            <person name="Ma J."/>
        </authorList>
    </citation>
    <scope>NUCLEOTIDE SEQUENCE [LARGE SCALE GENOMIC DNA]</scope>
    <source>
        <strain evidence="9 10">JCM 11136</strain>
    </source>
</reference>
<evidence type="ECO:0000313" key="10">
    <source>
        <dbReference type="Proteomes" id="UP001501578"/>
    </source>
</evidence>
<comment type="function">
    <text evidence="1">Alpha-L-fucosidase is responsible for hydrolyzing the alpha-1,6-linked fucose joined to the reducing-end N-acetylglucosamine of the carbohydrate moieties of glycoproteins.</text>
</comment>
<keyword evidence="5" id="KW-0378">Hydrolase</keyword>
<dbReference type="PANTHER" id="PTHR10030:SF37">
    <property type="entry name" value="ALPHA-L-FUCOSIDASE-RELATED"/>
    <property type="match status" value="1"/>
</dbReference>
<organism evidence="9 10">
    <name type="scientific">Nonomuraea longicatena</name>
    <dbReference type="NCBI Taxonomy" id="83682"/>
    <lineage>
        <taxon>Bacteria</taxon>
        <taxon>Bacillati</taxon>
        <taxon>Actinomycetota</taxon>
        <taxon>Actinomycetes</taxon>
        <taxon>Streptosporangiales</taxon>
        <taxon>Streptosporangiaceae</taxon>
        <taxon>Nonomuraea</taxon>
    </lineage>
</organism>
<dbReference type="SMART" id="SM00812">
    <property type="entry name" value="Alpha_L_fucos"/>
    <property type="match status" value="1"/>
</dbReference>
<evidence type="ECO:0000256" key="4">
    <source>
        <dbReference type="ARBA" id="ARBA00022729"/>
    </source>
</evidence>
<sequence length="456" mass="50405">MAATSTPVPAWFEDAKLGVLVHWGSASIPAYAPVRRSLIPDPYVEAGAYERVESATWWRTDPDAMMYQNALALPGSAVSRYHAETYGDLPYEAFVERFRDETIPGWDPEPWAELFARAGARYVVFSVKAEDGFLLWPSAHPNPHRRDWQPGRDVVGELAEAVRGHGMRFGVYYSAWDFTFSAPPVRDLASAMVAVPQGADYREYFLAHWHELVRRYRPCVLWNDYGMSPPGTDLEKLFAWYREQVPDGLVNDRFDLPRQTSGEVSSDYATPERTTAGPPGRAWEALWPLGQSYCYNRQESDADHLSAERLVQTLADVTARGGNLLVNVGPTGTGAVPWVQAQRLLALGHWAGGNREAVYGTRPWTHVTGITDEGLQVRYTSTPEAVYAIVVGTPRTEAVGLDVRLEAGARVSLVGRPGALRTSASPHGTVVELPGPPDPRPAFSLRLTPRSAVHPV</sequence>
<evidence type="ECO:0000259" key="8">
    <source>
        <dbReference type="Pfam" id="PF01120"/>
    </source>
</evidence>
<comment type="caution">
    <text evidence="9">The sequence shown here is derived from an EMBL/GenBank/DDBJ whole genome shotgun (WGS) entry which is preliminary data.</text>
</comment>
<dbReference type="InterPro" id="IPR013780">
    <property type="entry name" value="Glyco_hydro_b"/>
</dbReference>
<dbReference type="PANTHER" id="PTHR10030">
    <property type="entry name" value="ALPHA-L-FUCOSIDASE"/>
    <property type="match status" value="1"/>
</dbReference>
<dbReference type="PRINTS" id="PR00741">
    <property type="entry name" value="GLHYDRLASE29"/>
</dbReference>
<proteinExistence type="inferred from homology"/>
<evidence type="ECO:0000256" key="3">
    <source>
        <dbReference type="ARBA" id="ARBA00012662"/>
    </source>
</evidence>
<feature type="region of interest" description="Disordered" evidence="7">
    <location>
        <begin position="418"/>
        <end position="456"/>
    </location>
</feature>